<feature type="domain" description="Transcription factor AP-2 C-terminal" evidence="7">
    <location>
        <begin position="173"/>
        <end position="353"/>
    </location>
</feature>
<reference evidence="8" key="1">
    <citation type="submission" date="2023-10" db="EMBL/GenBank/DDBJ databases">
        <title>Genome assembly of Pristionchus species.</title>
        <authorList>
            <person name="Yoshida K."/>
            <person name="Sommer R.J."/>
        </authorList>
    </citation>
    <scope>NUCLEOTIDE SEQUENCE</scope>
    <source>
        <strain evidence="8">RS5133</strain>
    </source>
</reference>
<comment type="similarity">
    <text evidence="2">Belongs to the AP-2 family.</text>
</comment>
<comment type="caution">
    <text evidence="8">The sequence shown here is derived from an EMBL/GenBank/DDBJ whole genome shotgun (WGS) entry which is preliminary data.</text>
</comment>
<dbReference type="PANTHER" id="PTHR10812:SF17">
    <property type="entry name" value="TRANSCRIPTION FACTOR AP-2, ISOFORM D"/>
    <property type="match status" value="1"/>
</dbReference>
<keyword evidence="9" id="KW-1185">Reference proteome</keyword>
<dbReference type="PANTHER" id="PTHR10812">
    <property type="entry name" value="TRANSCRIPTION FACTOR AP-2"/>
    <property type="match status" value="1"/>
</dbReference>
<protein>
    <recommendedName>
        <fullName evidence="7">Transcription factor AP-2 C-terminal domain-containing protein</fullName>
    </recommendedName>
</protein>
<evidence type="ECO:0000256" key="4">
    <source>
        <dbReference type="ARBA" id="ARBA00023125"/>
    </source>
</evidence>
<dbReference type="AlphaFoldDB" id="A0AAV5UVU3"/>
<organism evidence="8 9">
    <name type="scientific">Pristionchus fissidentatus</name>
    <dbReference type="NCBI Taxonomy" id="1538716"/>
    <lineage>
        <taxon>Eukaryota</taxon>
        <taxon>Metazoa</taxon>
        <taxon>Ecdysozoa</taxon>
        <taxon>Nematoda</taxon>
        <taxon>Chromadorea</taxon>
        <taxon>Rhabditida</taxon>
        <taxon>Rhabditina</taxon>
        <taxon>Diplogasteromorpha</taxon>
        <taxon>Diplogasteroidea</taxon>
        <taxon>Neodiplogasteridae</taxon>
        <taxon>Pristionchus</taxon>
    </lineage>
</organism>
<dbReference type="Proteomes" id="UP001432322">
    <property type="component" value="Unassembled WGS sequence"/>
</dbReference>
<feature type="non-terminal residue" evidence="8">
    <location>
        <position position="1"/>
    </location>
</feature>
<evidence type="ECO:0000256" key="5">
    <source>
        <dbReference type="ARBA" id="ARBA00023163"/>
    </source>
</evidence>
<evidence type="ECO:0000256" key="3">
    <source>
        <dbReference type="ARBA" id="ARBA00023015"/>
    </source>
</evidence>
<dbReference type="GO" id="GO:0000981">
    <property type="term" value="F:DNA-binding transcription factor activity, RNA polymerase II-specific"/>
    <property type="evidence" value="ECO:0007669"/>
    <property type="project" value="TreeGrafter"/>
</dbReference>
<keyword evidence="6" id="KW-0539">Nucleus</keyword>
<keyword evidence="5" id="KW-0804">Transcription</keyword>
<keyword evidence="4" id="KW-0238">DNA-binding</keyword>
<gene>
    <name evidence="8" type="ORF">PFISCL1PPCAC_1640</name>
</gene>
<dbReference type="Pfam" id="PF03299">
    <property type="entry name" value="TF_AP-2"/>
    <property type="match status" value="2"/>
</dbReference>
<evidence type="ECO:0000256" key="1">
    <source>
        <dbReference type="ARBA" id="ARBA00004123"/>
    </source>
</evidence>
<dbReference type="GO" id="GO:0000977">
    <property type="term" value="F:RNA polymerase II transcription regulatory region sequence-specific DNA binding"/>
    <property type="evidence" value="ECO:0007669"/>
    <property type="project" value="TreeGrafter"/>
</dbReference>
<evidence type="ECO:0000313" key="8">
    <source>
        <dbReference type="EMBL" id="GMT10343.1"/>
    </source>
</evidence>
<dbReference type="InterPro" id="IPR013854">
    <property type="entry name" value="TF_AP2_C"/>
</dbReference>
<dbReference type="EMBL" id="BTSY01000001">
    <property type="protein sequence ID" value="GMT10343.1"/>
    <property type="molecule type" value="Genomic_DNA"/>
</dbReference>
<evidence type="ECO:0000313" key="9">
    <source>
        <dbReference type="Proteomes" id="UP001432322"/>
    </source>
</evidence>
<name>A0AAV5UVU3_9BILA</name>
<keyword evidence="3" id="KW-0805">Transcription regulation</keyword>
<dbReference type="InterPro" id="IPR004979">
    <property type="entry name" value="TF_AP2"/>
</dbReference>
<sequence>IPFCSMNSSPVLIDLTNENEQPLKKRKLDEQQKLVKYPIQVKITPDTSASIPKGSDGVLITSYCTRNPTSNLFITPSSASATLAPTTSDSANTAPVQYHRISATPGGSIPTANEPECTHLTPNGASNVQVGATVISWSTGALNIPVPDGKIEGEIVETTDATFCDVTSHIKLTRGNNVKISVSEIQRRLGAPEYQDKEMIARLTRFPKSQRSTFDLSFTKFNFDGQVRSGMERKETTIDSLLESDAVQLAKDFTKVTSYELSLSVLSPIVADSMRNRFPEFKRCFNQINAHLSRVKQHILCAGREPSEMMRHMECLQIPEAHSVWGFSLATHGFGPLAVAGVFECLMQIINHMDRGDVKEEEIESVKAILPHLRKSDGSVNVSDFNHGLPSNSSIDQTKNAFCQSSQIDLSLLTPLPSGVVVLFDSVPPRIGCNTRQIEVSLGEIRRRVLGPEKFNLAFLGYYTRRKITPITPRFIYGILEENGLNTTHRPKMALEPSSWTSLTEKEAMNVAEESVLHLSIVTLPVGLKRSKKDDAAMWIVQMANALSVAMRRIGASPSQPQVNTNADLHILRYAMITHHFGHSFFASVMEWIMKVM</sequence>
<proteinExistence type="inferred from homology"/>
<comment type="subcellular location">
    <subcellularLocation>
        <location evidence="1">Nucleus</location>
    </subcellularLocation>
</comment>
<evidence type="ECO:0000259" key="7">
    <source>
        <dbReference type="Pfam" id="PF03299"/>
    </source>
</evidence>
<dbReference type="GO" id="GO:0005634">
    <property type="term" value="C:nucleus"/>
    <property type="evidence" value="ECO:0007669"/>
    <property type="project" value="UniProtKB-SubCell"/>
</dbReference>
<feature type="domain" description="Transcription factor AP-2 C-terminal" evidence="7">
    <location>
        <begin position="424"/>
        <end position="595"/>
    </location>
</feature>
<evidence type="ECO:0000256" key="2">
    <source>
        <dbReference type="ARBA" id="ARBA00007770"/>
    </source>
</evidence>
<evidence type="ECO:0000256" key="6">
    <source>
        <dbReference type="ARBA" id="ARBA00023242"/>
    </source>
</evidence>
<accession>A0AAV5UVU3</accession>
<dbReference type="GO" id="GO:0042127">
    <property type="term" value="P:regulation of cell population proliferation"/>
    <property type="evidence" value="ECO:0007669"/>
    <property type="project" value="TreeGrafter"/>
</dbReference>